<dbReference type="SUPFAM" id="SSF52540">
    <property type="entry name" value="P-loop containing nucleoside triphosphate hydrolases"/>
    <property type="match status" value="2"/>
</dbReference>
<dbReference type="Gene3D" id="3.40.50.300">
    <property type="entry name" value="P-loop containing nucleotide triphosphate hydrolases"/>
    <property type="match status" value="2"/>
</dbReference>
<dbReference type="GO" id="GO:0005524">
    <property type="term" value="F:ATP binding"/>
    <property type="evidence" value="ECO:0007669"/>
    <property type="project" value="UniProtKB-KW"/>
</dbReference>
<dbReference type="OrthoDB" id="10254455at2759"/>
<dbReference type="STRING" id="1202772.A0A1V9YZN9"/>
<comment type="caution">
    <text evidence="5">The sequence shown here is derived from an EMBL/GenBank/DDBJ whole genome shotgun (WGS) entry which is preliminary data.</text>
</comment>
<sequence>MAAVPYRRSDKLEHHSAQVWASAALFNEAKLKPGAYVRVTWPRTAEVAFRQVRLLPAPKTPDDPSLPTTWLGTDGDLFQADTVLLHELPAHRLPTITHLHLEWIPSATVLPPPPTGLMPGALLQDGMLWACQWFGTDYGQWRCRLFPHAPCGIPGAVIGVVGTSTQVSLSGHPSCSGFRLVDVSEVGGVASEALANLWEVVAPHLAAPSAPCQVLVQGALGSGKMHTVQQLARQCGARLLLLDATLVVAVDVAPLLASVVAAAIAMAPAIICIPHIERIFPKSLGANGGGSERRIIELCATLTGLANATAAIAVVCTAVDADGLHPKIRACFGDELAMPVTTLQFRRQLLAFFLDGQPLPNGEAAALDARLIQSGHQPSDVAAIARSLDLSTQFASLRVTPQRGSSVVSVPSVRWTDIGGADDIKQQLQEMVVWPFEKPKVFERMGIAPPIGLILYGPPGTGKTMLAKAAATATACNFLNVTASDLLSSEFGASERALADVFRTAKAMSPCIIFIDEFQSIFANRASAGQIGSSMASLLLQEMDALKAVSSTGSASMLQYVFVLAATNCLDAIDDAFLQPGRFENILYVGYPDAAGRSQILTLLRGQMQWAADVAIDGLVAATDGLSAAEIVSVVRTAGLLSLMQHTADEIDQDAFDQALLQVWQRHIPPQ</sequence>
<gene>
    <name evidence="5" type="ORF">ACHHYP_04899</name>
</gene>
<dbReference type="Proteomes" id="UP000243579">
    <property type="component" value="Unassembled WGS sequence"/>
</dbReference>
<keyword evidence="2" id="KW-0067">ATP-binding</keyword>
<evidence type="ECO:0000313" key="5">
    <source>
        <dbReference type="EMBL" id="OQR91205.1"/>
    </source>
</evidence>
<keyword evidence="1" id="KW-0547">Nucleotide-binding</keyword>
<dbReference type="PANTHER" id="PTHR23077:SF117">
    <property type="entry name" value="AAA+ ATPASE DOMAIN-CONTAINING PROTEIN"/>
    <property type="match status" value="1"/>
</dbReference>
<organism evidence="5 6">
    <name type="scientific">Achlya hypogyna</name>
    <name type="common">Oomycete</name>
    <name type="synonym">Protoachlya hypogyna</name>
    <dbReference type="NCBI Taxonomy" id="1202772"/>
    <lineage>
        <taxon>Eukaryota</taxon>
        <taxon>Sar</taxon>
        <taxon>Stramenopiles</taxon>
        <taxon>Oomycota</taxon>
        <taxon>Saprolegniomycetes</taxon>
        <taxon>Saprolegniales</taxon>
        <taxon>Achlyaceae</taxon>
        <taxon>Achlya</taxon>
    </lineage>
</organism>
<keyword evidence="3" id="KW-0175">Coiled coil</keyword>
<dbReference type="Pfam" id="PF00004">
    <property type="entry name" value="AAA"/>
    <property type="match status" value="2"/>
</dbReference>
<dbReference type="InterPro" id="IPR003959">
    <property type="entry name" value="ATPase_AAA_core"/>
</dbReference>
<evidence type="ECO:0000313" key="6">
    <source>
        <dbReference type="Proteomes" id="UP000243579"/>
    </source>
</evidence>
<name>A0A1V9YZN9_ACHHY</name>
<proteinExistence type="predicted"/>
<dbReference type="FunFam" id="3.40.50.300:FF:001025">
    <property type="entry name" value="ATPase family, AAA domain-containing 2B"/>
    <property type="match status" value="1"/>
</dbReference>
<dbReference type="InterPro" id="IPR027417">
    <property type="entry name" value="P-loop_NTPase"/>
</dbReference>
<dbReference type="InterPro" id="IPR050168">
    <property type="entry name" value="AAA_ATPase_domain"/>
</dbReference>
<protein>
    <submittedName>
        <fullName evidence="5">ATPase</fullName>
    </submittedName>
</protein>
<reference evidence="5 6" key="1">
    <citation type="journal article" date="2014" name="Genome Biol. Evol.">
        <title>The secreted proteins of Achlya hypogyna and Thraustotheca clavata identify the ancestral oomycete secretome and reveal gene acquisitions by horizontal gene transfer.</title>
        <authorList>
            <person name="Misner I."/>
            <person name="Blouin N."/>
            <person name="Leonard G."/>
            <person name="Richards T.A."/>
            <person name="Lane C.E."/>
        </authorList>
    </citation>
    <scope>NUCLEOTIDE SEQUENCE [LARGE SCALE GENOMIC DNA]</scope>
    <source>
        <strain evidence="5 6">ATCC 48635</strain>
    </source>
</reference>
<dbReference type="GO" id="GO:0016887">
    <property type="term" value="F:ATP hydrolysis activity"/>
    <property type="evidence" value="ECO:0007669"/>
    <property type="project" value="InterPro"/>
</dbReference>
<dbReference type="SMART" id="SM00382">
    <property type="entry name" value="AAA"/>
    <property type="match status" value="1"/>
</dbReference>
<evidence type="ECO:0000256" key="3">
    <source>
        <dbReference type="ARBA" id="ARBA00023054"/>
    </source>
</evidence>
<evidence type="ECO:0000256" key="1">
    <source>
        <dbReference type="ARBA" id="ARBA00022741"/>
    </source>
</evidence>
<evidence type="ECO:0000259" key="4">
    <source>
        <dbReference type="SMART" id="SM00382"/>
    </source>
</evidence>
<keyword evidence="6" id="KW-1185">Reference proteome</keyword>
<dbReference type="InterPro" id="IPR003593">
    <property type="entry name" value="AAA+_ATPase"/>
</dbReference>
<accession>A0A1V9YZN9</accession>
<evidence type="ECO:0000256" key="2">
    <source>
        <dbReference type="ARBA" id="ARBA00022840"/>
    </source>
</evidence>
<dbReference type="EMBL" id="JNBR01000550">
    <property type="protein sequence ID" value="OQR91205.1"/>
    <property type="molecule type" value="Genomic_DNA"/>
</dbReference>
<feature type="domain" description="AAA+ ATPase" evidence="4">
    <location>
        <begin position="449"/>
        <end position="593"/>
    </location>
</feature>
<dbReference type="PANTHER" id="PTHR23077">
    <property type="entry name" value="AAA-FAMILY ATPASE"/>
    <property type="match status" value="1"/>
</dbReference>
<dbReference type="AlphaFoldDB" id="A0A1V9YZN9"/>
<dbReference type="Gene3D" id="1.10.8.60">
    <property type="match status" value="1"/>
</dbReference>